<name>A0A0D0JGX2_9PSED</name>
<evidence type="ECO:0000313" key="1">
    <source>
        <dbReference type="EMBL" id="KIQ05227.1"/>
    </source>
</evidence>
<proteinExistence type="predicted"/>
<comment type="caution">
    <text evidence="1">The sequence shown here is derived from an EMBL/GenBank/DDBJ whole genome shotgun (WGS) entry which is preliminary data.</text>
</comment>
<dbReference type="PANTHER" id="PTHR37816">
    <property type="entry name" value="YALI0E33011P"/>
    <property type="match status" value="1"/>
</dbReference>
<protein>
    <submittedName>
        <fullName evidence="1">Adenylate kinase</fullName>
    </submittedName>
</protein>
<dbReference type="SUPFAM" id="SSF52540">
    <property type="entry name" value="P-loop containing nucleoside triphosphate hydrolases"/>
    <property type="match status" value="1"/>
</dbReference>
<dbReference type="Proteomes" id="UP000032068">
    <property type="component" value="Unassembled WGS sequence"/>
</dbReference>
<organism evidence="1 2">
    <name type="scientific">Pseudomonas fulva</name>
    <dbReference type="NCBI Taxonomy" id="47880"/>
    <lineage>
        <taxon>Bacteria</taxon>
        <taxon>Pseudomonadati</taxon>
        <taxon>Pseudomonadota</taxon>
        <taxon>Gammaproteobacteria</taxon>
        <taxon>Pseudomonadales</taxon>
        <taxon>Pseudomonadaceae</taxon>
        <taxon>Pseudomonas</taxon>
    </lineage>
</organism>
<dbReference type="GO" id="GO:0016301">
    <property type="term" value="F:kinase activity"/>
    <property type="evidence" value="ECO:0007669"/>
    <property type="project" value="UniProtKB-KW"/>
</dbReference>
<reference evidence="1 2" key="1">
    <citation type="submission" date="2014-12" db="EMBL/GenBank/DDBJ databases">
        <title>16Stimator: statistical estimation of ribosomal gene copy numbers from draft genome assemblies.</title>
        <authorList>
            <person name="Perisin M.A."/>
            <person name="Vetter M."/>
            <person name="Gilbert J.A."/>
            <person name="Bergelson J."/>
        </authorList>
    </citation>
    <scope>NUCLEOTIDE SEQUENCE [LARGE SCALE GENOMIC DNA]</scope>
    <source>
        <strain evidence="1 2">MEJ086</strain>
    </source>
</reference>
<dbReference type="OrthoDB" id="5296079at2"/>
<dbReference type="InterPro" id="IPR031322">
    <property type="entry name" value="Shikimate/glucono_kinase"/>
</dbReference>
<gene>
    <name evidence="1" type="ORF">RU08_03250</name>
</gene>
<dbReference type="RefSeq" id="WP_042552371.1">
    <property type="nucleotide sequence ID" value="NZ_JXQW01000006.1"/>
</dbReference>
<keyword evidence="1" id="KW-0418">Kinase</keyword>
<dbReference type="Gene3D" id="3.40.50.300">
    <property type="entry name" value="P-loop containing nucleotide triphosphate hydrolases"/>
    <property type="match status" value="1"/>
</dbReference>
<sequence>MEAWVPGRRISVVGCSGAGKTTLSRRLAQRLGYRHVELDGLFHQPGWQPLPTEQFQHAVADALQGDGWVVEGNYSAVRPHILARADTVIWLDLPRAAVMRQLIPRTLRRLTLRQPLWNGNRERWSNLFSLKPEQSILAWAWTRHATYRQRYGEEMRNAPAHRHYLRLDSRQAIERFLSSVPADVPIR</sequence>
<accession>A0A0D0JGX2</accession>
<dbReference type="PANTHER" id="PTHR37816:SF1">
    <property type="entry name" value="TOXIN"/>
    <property type="match status" value="1"/>
</dbReference>
<dbReference type="Pfam" id="PF01202">
    <property type="entry name" value="SKI"/>
    <property type="match status" value="1"/>
</dbReference>
<dbReference type="InterPro" id="IPR027417">
    <property type="entry name" value="P-loop_NTPase"/>
</dbReference>
<dbReference type="AlphaFoldDB" id="A0A0D0JGX2"/>
<keyword evidence="1" id="KW-0808">Transferase</keyword>
<dbReference type="EMBL" id="JXQW01000006">
    <property type="protein sequence ID" value="KIQ05227.1"/>
    <property type="molecule type" value="Genomic_DNA"/>
</dbReference>
<dbReference type="InterPro" id="IPR052922">
    <property type="entry name" value="Cytidylate_Kinase-2"/>
</dbReference>
<evidence type="ECO:0000313" key="2">
    <source>
        <dbReference type="Proteomes" id="UP000032068"/>
    </source>
</evidence>